<organism evidence="2 3">
    <name type="scientific">Micromonospora eburnea</name>
    <dbReference type="NCBI Taxonomy" id="227316"/>
    <lineage>
        <taxon>Bacteria</taxon>
        <taxon>Bacillati</taxon>
        <taxon>Actinomycetota</taxon>
        <taxon>Actinomycetes</taxon>
        <taxon>Micromonosporales</taxon>
        <taxon>Micromonosporaceae</taxon>
        <taxon>Micromonospora</taxon>
    </lineage>
</organism>
<dbReference type="PANTHER" id="PTHR43861">
    <property type="entry name" value="TRANS-ACONITATE 2-METHYLTRANSFERASE-RELATED"/>
    <property type="match status" value="1"/>
</dbReference>
<sequence>MTSVRPAPTGNYWNDPNTVSAFAALSAPVYLTNLLCSPVPDGAVALDVGCGTGRNLPSLVAAGFRVLAIDLHPGMLDEARDHHAGPRVALARANVTNMPVADQRASLVVCHGVLHNLHDRDDLGAALRELHRVLAVGGSLSLNTFTAGHLDPCLDSLGDDVYVLPNGQYMTLLTPDDLESLLLGAGLSVCGDVTQYLSPGEPGQRSVWRAILTRV</sequence>
<dbReference type="InterPro" id="IPR013216">
    <property type="entry name" value="Methyltransf_11"/>
</dbReference>
<protein>
    <submittedName>
        <fullName evidence="2">Methyltransferase domain-containing protein</fullName>
    </submittedName>
</protein>
<dbReference type="Gene3D" id="3.40.50.150">
    <property type="entry name" value="Vaccinia Virus protein VP39"/>
    <property type="match status" value="1"/>
</dbReference>
<dbReference type="SUPFAM" id="SSF53335">
    <property type="entry name" value="S-adenosyl-L-methionine-dependent methyltransferases"/>
    <property type="match status" value="1"/>
</dbReference>
<dbReference type="EMBL" id="FMHY01000002">
    <property type="protein sequence ID" value="SCL44723.1"/>
    <property type="molecule type" value="Genomic_DNA"/>
</dbReference>
<reference evidence="3" key="1">
    <citation type="submission" date="2016-06" db="EMBL/GenBank/DDBJ databases">
        <authorList>
            <person name="Varghese N."/>
            <person name="Submissions Spin"/>
        </authorList>
    </citation>
    <scope>NUCLEOTIDE SEQUENCE [LARGE SCALE GENOMIC DNA]</scope>
    <source>
        <strain evidence="3">DSM 44814</strain>
    </source>
</reference>
<dbReference type="GO" id="GO:0008757">
    <property type="term" value="F:S-adenosylmethionine-dependent methyltransferase activity"/>
    <property type="evidence" value="ECO:0007669"/>
    <property type="project" value="InterPro"/>
</dbReference>
<keyword evidence="2" id="KW-0489">Methyltransferase</keyword>
<dbReference type="STRING" id="227316.GA0070604_0563"/>
<keyword evidence="3" id="KW-1185">Reference proteome</keyword>
<dbReference type="InterPro" id="IPR029063">
    <property type="entry name" value="SAM-dependent_MTases_sf"/>
</dbReference>
<evidence type="ECO:0000259" key="1">
    <source>
        <dbReference type="Pfam" id="PF08241"/>
    </source>
</evidence>
<evidence type="ECO:0000313" key="3">
    <source>
        <dbReference type="Proteomes" id="UP000199696"/>
    </source>
</evidence>
<dbReference type="GO" id="GO:0032259">
    <property type="term" value="P:methylation"/>
    <property type="evidence" value="ECO:0007669"/>
    <property type="project" value="UniProtKB-KW"/>
</dbReference>
<name>A0A1C6TSU6_9ACTN</name>
<dbReference type="AlphaFoldDB" id="A0A1C6TSU6"/>
<proteinExistence type="predicted"/>
<evidence type="ECO:0000313" key="2">
    <source>
        <dbReference type="EMBL" id="SCL44723.1"/>
    </source>
</evidence>
<accession>A0A1C6TSU6</accession>
<feature type="domain" description="Methyltransferase type 11" evidence="1">
    <location>
        <begin position="46"/>
        <end position="141"/>
    </location>
</feature>
<keyword evidence="2" id="KW-0808">Transferase</keyword>
<dbReference type="Proteomes" id="UP000199696">
    <property type="component" value="Unassembled WGS sequence"/>
</dbReference>
<gene>
    <name evidence="2" type="ORF">GA0070604_0563</name>
</gene>
<dbReference type="RefSeq" id="WP_167363390.1">
    <property type="nucleotide sequence ID" value="NZ_FMHY01000002.1"/>
</dbReference>
<dbReference type="Pfam" id="PF08241">
    <property type="entry name" value="Methyltransf_11"/>
    <property type="match status" value="1"/>
</dbReference>
<dbReference type="CDD" id="cd02440">
    <property type="entry name" value="AdoMet_MTases"/>
    <property type="match status" value="1"/>
</dbReference>